<comment type="cofactor">
    <cofactor evidence="7">
        <name>Mg(2+)</name>
        <dbReference type="ChEBI" id="CHEBI:18420"/>
    </cofactor>
    <text evidence="7">Binds 1 Mg(2+) ion per subunit.</text>
</comment>
<comment type="catalytic activity">
    <reaction evidence="7">
        <text>shikimate + ATP = 3-phosphoshikimate + ADP + H(+)</text>
        <dbReference type="Rhea" id="RHEA:13121"/>
        <dbReference type="ChEBI" id="CHEBI:15378"/>
        <dbReference type="ChEBI" id="CHEBI:30616"/>
        <dbReference type="ChEBI" id="CHEBI:36208"/>
        <dbReference type="ChEBI" id="CHEBI:145989"/>
        <dbReference type="ChEBI" id="CHEBI:456216"/>
        <dbReference type="EC" id="2.7.1.71"/>
    </reaction>
</comment>
<name>A0A4P6ZXT6_9BACL</name>
<accession>A0A4P6ZXT6</accession>
<dbReference type="RefSeq" id="WP_134209587.1">
    <property type="nucleotide sequence ID" value="NZ_CP038015.1"/>
</dbReference>
<evidence type="ECO:0000256" key="1">
    <source>
        <dbReference type="ARBA" id="ARBA00022605"/>
    </source>
</evidence>
<feature type="binding site" evidence="7">
    <location>
        <position position="57"/>
    </location>
    <ligand>
        <name>substrate</name>
    </ligand>
</feature>
<comment type="subcellular location">
    <subcellularLocation>
        <location evidence="7">Cytoplasm</location>
    </subcellularLocation>
</comment>
<protein>
    <recommendedName>
        <fullName evidence="7">Shikimate kinase</fullName>
        <shortName evidence="7">SK</shortName>
        <ecNumber evidence="7">2.7.1.71</ecNumber>
    </recommendedName>
</protein>
<dbReference type="InterPro" id="IPR000623">
    <property type="entry name" value="Shikimate_kinase/TSH1"/>
</dbReference>
<dbReference type="AlphaFoldDB" id="A0A4P6ZXT6"/>
<proteinExistence type="inferred from homology"/>
<evidence type="ECO:0000313" key="8">
    <source>
        <dbReference type="EMBL" id="QBP40919.1"/>
    </source>
</evidence>
<dbReference type="GO" id="GO:0009073">
    <property type="term" value="P:aromatic amino acid family biosynthetic process"/>
    <property type="evidence" value="ECO:0007669"/>
    <property type="project" value="UniProtKB-KW"/>
</dbReference>
<feature type="binding site" evidence="7">
    <location>
        <position position="116"/>
    </location>
    <ligand>
        <name>ATP</name>
        <dbReference type="ChEBI" id="CHEBI:30616"/>
    </ligand>
</feature>
<evidence type="ECO:0000256" key="2">
    <source>
        <dbReference type="ARBA" id="ARBA00022679"/>
    </source>
</evidence>
<keyword evidence="2 7" id="KW-0808">Transferase</keyword>
<feature type="binding site" evidence="7">
    <location>
        <position position="33"/>
    </location>
    <ligand>
        <name>substrate</name>
    </ligand>
</feature>
<dbReference type="HAMAP" id="MF_00109">
    <property type="entry name" value="Shikimate_kinase"/>
    <property type="match status" value="1"/>
</dbReference>
<evidence type="ECO:0000256" key="5">
    <source>
        <dbReference type="ARBA" id="ARBA00022840"/>
    </source>
</evidence>
<keyword evidence="7" id="KW-0963">Cytoplasm</keyword>
<dbReference type="GO" id="GO:0009423">
    <property type="term" value="P:chorismate biosynthetic process"/>
    <property type="evidence" value="ECO:0007669"/>
    <property type="project" value="UniProtKB-UniRule"/>
</dbReference>
<evidence type="ECO:0000313" key="9">
    <source>
        <dbReference type="Proteomes" id="UP000294292"/>
    </source>
</evidence>
<keyword evidence="7" id="KW-0460">Magnesium</keyword>
<keyword evidence="4 7" id="KW-0418">Kinase</keyword>
<dbReference type="Gene3D" id="3.40.50.300">
    <property type="entry name" value="P-loop containing nucleotide triphosphate hydrolases"/>
    <property type="match status" value="1"/>
</dbReference>
<dbReference type="Pfam" id="PF01202">
    <property type="entry name" value="SKI"/>
    <property type="match status" value="1"/>
</dbReference>
<dbReference type="GO" id="GO:0005829">
    <property type="term" value="C:cytosol"/>
    <property type="evidence" value="ECO:0007669"/>
    <property type="project" value="TreeGrafter"/>
</dbReference>
<organism evidence="8 9">
    <name type="scientific">Paenisporosarcina antarctica</name>
    <dbReference type="NCBI Taxonomy" id="417367"/>
    <lineage>
        <taxon>Bacteria</taxon>
        <taxon>Bacillati</taxon>
        <taxon>Bacillota</taxon>
        <taxon>Bacilli</taxon>
        <taxon>Bacillales</taxon>
        <taxon>Caryophanaceae</taxon>
        <taxon>Paenisporosarcina</taxon>
    </lineage>
</organism>
<keyword evidence="1 7" id="KW-0028">Amino-acid biosynthesis</keyword>
<dbReference type="OrthoDB" id="9800332at2"/>
<gene>
    <name evidence="7" type="primary">aroK</name>
    <name evidence="8" type="ORF">E2636_07170</name>
</gene>
<comment type="function">
    <text evidence="7">Catalyzes the specific phosphorylation of the 3-hydroxyl group of shikimic acid using ATP as a cosubstrate.</text>
</comment>
<keyword evidence="5 7" id="KW-0067">ATP-binding</keyword>
<dbReference type="GO" id="GO:0004765">
    <property type="term" value="F:shikimate kinase activity"/>
    <property type="evidence" value="ECO:0007669"/>
    <property type="project" value="UniProtKB-UniRule"/>
</dbReference>
<reference evidence="8 9" key="1">
    <citation type="submission" date="2019-03" db="EMBL/GenBank/DDBJ databases">
        <title>Complete genome sequence of Paenisporosarcina antarctica CGMCC 1.6503T.</title>
        <authorList>
            <person name="Rong J.-C."/>
            <person name="Chi N.-Y."/>
            <person name="Zhang Q.-F."/>
        </authorList>
    </citation>
    <scope>NUCLEOTIDE SEQUENCE [LARGE SCALE GENOMIC DNA]</scope>
    <source>
        <strain evidence="8 9">CGMCC 1.6503</strain>
    </source>
</reference>
<dbReference type="CDD" id="cd00464">
    <property type="entry name" value="SK"/>
    <property type="match status" value="1"/>
</dbReference>
<dbReference type="PRINTS" id="PR01100">
    <property type="entry name" value="SHIKIMTKNASE"/>
</dbReference>
<dbReference type="SUPFAM" id="SSF52540">
    <property type="entry name" value="P-loop containing nucleoside triphosphate hydrolases"/>
    <property type="match status" value="1"/>
</dbReference>
<evidence type="ECO:0000256" key="6">
    <source>
        <dbReference type="ARBA" id="ARBA00023141"/>
    </source>
</evidence>
<dbReference type="KEGG" id="panc:E2636_07170"/>
<dbReference type="EMBL" id="CP038015">
    <property type="protein sequence ID" value="QBP40919.1"/>
    <property type="molecule type" value="Genomic_DNA"/>
</dbReference>
<keyword evidence="3 7" id="KW-0547">Nucleotide-binding</keyword>
<dbReference type="Proteomes" id="UP000294292">
    <property type="component" value="Chromosome"/>
</dbReference>
<keyword evidence="7" id="KW-0479">Metal-binding</keyword>
<keyword evidence="6 7" id="KW-0057">Aromatic amino acid biosynthesis</keyword>
<feature type="binding site" evidence="7">
    <location>
        <position position="151"/>
    </location>
    <ligand>
        <name>ATP</name>
        <dbReference type="ChEBI" id="CHEBI:30616"/>
    </ligand>
</feature>
<comment type="subunit">
    <text evidence="7">Monomer.</text>
</comment>
<feature type="binding site" evidence="7">
    <location>
        <position position="134"/>
    </location>
    <ligand>
        <name>substrate</name>
    </ligand>
</feature>
<feature type="binding site" evidence="7">
    <location>
        <position position="15"/>
    </location>
    <ligand>
        <name>Mg(2+)</name>
        <dbReference type="ChEBI" id="CHEBI:18420"/>
    </ligand>
</feature>
<evidence type="ECO:0000256" key="3">
    <source>
        <dbReference type="ARBA" id="ARBA00022741"/>
    </source>
</evidence>
<comment type="similarity">
    <text evidence="7">Belongs to the shikimate kinase family.</text>
</comment>
<keyword evidence="9" id="KW-1185">Reference proteome</keyword>
<dbReference type="GO" id="GO:0008652">
    <property type="term" value="P:amino acid biosynthetic process"/>
    <property type="evidence" value="ECO:0007669"/>
    <property type="project" value="UniProtKB-KW"/>
</dbReference>
<dbReference type="EC" id="2.7.1.71" evidence="7"/>
<feature type="binding site" evidence="7">
    <location>
        <begin position="11"/>
        <end position="16"/>
    </location>
    <ligand>
        <name>ATP</name>
        <dbReference type="ChEBI" id="CHEBI:30616"/>
    </ligand>
</feature>
<dbReference type="PANTHER" id="PTHR21087">
    <property type="entry name" value="SHIKIMATE KINASE"/>
    <property type="match status" value="1"/>
</dbReference>
<evidence type="ECO:0000256" key="7">
    <source>
        <dbReference type="HAMAP-Rule" id="MF_00109"/>
    </source>
</evidence>
<dbReference type="InterPro" id="IPR027417">
    <property type="entry name" value="P-loop_NTPase"/>
</dbReference>
<dbReference type="UniPathway" id="UPA00053">
    <property type="reaction ID" value="UER00088"/>
</dbReference>
<comment type="pathway">
    <text evidence="7">Metabolic intermediate biosynthesis; chorismate biosynthesis; chorismate from D-erythrose 4-phosphate and phosphoenolpyruvate: step 5/7.</text>
</comment>
<dbReference type="InterPro" id="IPR031322">
    <property type="entry name" value="Shikimate/glucono_kinase"/>
</dbReference>
<dbReference type="GO" id="GO:0000287">
    <property type="term" value="F:magnesium ion binding"/>
    <property type="evidence" value="ECO:0007669"/>
    <property type="project" value="UniProtKB-UniRule"/>
</dbReference>
<dbReference type="PANTHER" id="PTHR21087:SF16">
    <property type="entry name" value="SHIKIMATE KINASE 1, CHLOROPLASTIC"/>
    <property type="match status" value="1"/>
</dbReference>
<feature type="binding site" evidence="7">
    <location>
        <position position="78"/>
    </location>
    <ligand>
        <name>substrate</name>
    </ligand>
</feature>
<dbReference type="GO" id="GO:0005524">
    <property type="term" value="F:ATP binding"/>
    <property type="evidence" value="ECO:0007669"/>
    <property type="project" value="UniProtKB-UniRule"/>
</dbReference>
<evidence type="ECO:0000256" key="4">
    <source>
        <dbReference type="ARBA" id="ARBA00022777"/>
    </source>
</evidence>
<sequence>MKKIYLIGFMGSGKSAIGRRLSFLLKIPYYDMDQEIVKKIGMSIPEIFAKYGEAFFRQQEHEFLKTFRDEWCIVSTGGGVAVNPSNTKVMRQTGLVLFLDATFADIWKRIHRDVNRPIVQASTREDLEALYTTRKRFYKAATHITIRTQGRSLRQITEYAAFQVNRLKSNNK</sequence>